<evidence type="ECO:0000256" key="1">
    <source>
        <dbReference type="ARBA" id="ARBA00023186"/>
    </source>
</evidence>
<comment type="similarity">
    <text evidence="2">Belongs to the GroES chaperonin family.</text>
</comment>
<proteinExistence type="inferred from homology"/>
<evidence type="ECO:0000313" key="3">
    <source>
        <dbReference type="EMBL" id="CAD8577725.1"/>
    </source>
</evidence>
<dbReference type="GO" id="GO:0044183">
    <property type="term" value="F:protein folding chaperone"/>
    <property type="evidence" value="ECO:0007669"/>
    <property type="project" value="InterPro"/>
</dbReference>
<organism evidence="3">
    <name type="scientific">Ostreococcus mediterraneus</name>
    <dbReference type="NCBI Taxonomy" id="1486918"/>
    <lineage>
        <taxon>Eukaryota</taxon>
        <taxon>Viridiplantae</taxon>
        <taxon>Chlorophyta</taxon>
        <taxon>Mamiellophyceae</taxon>
        <taxon>Mamiellales</taxon>
        <taxon>Bathycoccaceae</taxon>
        <taxon>Ostreococcus</taxon>
    </lineage>
</organism>
<dbReference type="InterPro" id="IPR011032">
    <property type="entry name" value="GroES-like_sf"/>
</dbReference>
<gene>
    <name evidence="3" type="ORF">OMED0929_LOCUS1346</name>
</gene>
<dbReference type="AlphaFoldDB" id="A0A6U0DXM8"/>
<accession>A0A6U0DXM8</accession>
<dbReference type="SMART" id="SM00883">
    <property type="entry name" value="Cpn10"/>
    <property type="match status" value="1"/>
</dbReference>
<dbReference type="CDD" id="cd00320">
    <property type="entry name" value="cpn10"/>
    <property type="match status" value="1"/>
</dbReference>
<dbReference type="InterPro" id="IPR037124">
    <property type="entry name" value="Chaperonin_GroES_sf"/>
</dbReference>
<dbReference type="GO" id="GO:0005524">
    <property type="term" value="F:ATP binding"/>
    <property type="evidence" value="ECO:0007669"/>
    <property type="project" value="InterPro"/>
</dbReference>
<dbReference type="PRINTS" id="PR00297">
    <property type="entry name" value="CHAPERONIN10"/>
</dbReference>
<name>A0A6U0DXM8_9CHLO</name>
<reference evidence="3" key="1">
    <citation type="submission" date="2021-01" db="EMBL/GenBank/DDBJ databases">
        <authorList>
            <person name="Corre E."/>
            <person name="Pelletier E."/>
            <person name="Niang G."/>
            <person name="Scheremetjew M."/>
            <person name="Finn R."/>
            <person name="Kale V."/>
            <person name="Holt S."/>
            <person name="Cochrane G."/>
            <person name="Meng A."/>
            <person name="Brown T."/>
            <person name="Cohen L."/>
        </authorList>
    </citation>
    <scope>NUCLEOTIDE SEQUENCE</scope>
    <source>
        <strain evidence="3">Clade-D-RCC2572</strain>
    </source>
</reference>
<dbReference type="InterPro" id="IPR020818">
    <property type="entry name" value="Chaperonin_GroES"/>
</dbReference>
<sequence>MFSLSATSTAAVVRAPRTAQPARRSRCAVATKAAMNADTVQAMGDRVLVLADAAESQTKGGLFLASSGGSSGPGSNVTGKVASVGEAVKGVKKGDKVLINGFAGTEVEFEGGVKGKFVNSADVLAVLS</sequence>
<evidence type="ECO:0008006" key="4">
    <source>
        <dbReference type="Google" id="ProtNLM"/>
    </source>
</evidence>
<evidence type="ECO:0000256" key="2">
    <source>
        <dbReference type="RuleBase" id="RU003479"/>
    </source>
</evidence>
<dbReference type="SUPFAM" id="SSF50129">
    <property type="entry name" value="GroES-like"/>
    <property type="match status" value="1"/>
</dbReference>
<dbReference type="Gene3D" id="2.30.33.40">
    <property type="entry name" value="GroES chaperonin"/>
    <property type="match status" value="1"/>
</dbReference>
<protein>
    <recommendedName>
        <fullName evidence="4">10 kDa chaperonin</fullName>
    </recommendedName>
</protein>
<dbReference type="EMBL" id="HBEW01001589">
    <property type="protein sequence ID" value="CAD8577725.1"/>
    <property type="molecule type" value="Transcribed_RNA"/>
</dbReference>
<dbReference type="Pfam" id="PF00166">
    <property type="entry name" value="Cpn10"/>
    <property type="match status" value="1"/>
</dbReference>
<keyword evidence="1 2" id="KW-0143">Chaperone</keyword>